<dbReference type="EMBL" id="KM406416">
    <property type="protein sequence ID" value="AIW55136.1"/>
    <property type="molecule type" value="Genomic_DNA"/>
</dbReference>
<gene>
    <name evidence="1" type="ORF">B7017_p0083</name>
</gene>
<proteinExistence type="predicted"/>
<evidence type="ECO:0000313" key="1">
    <source>
        <dbReference type="EMBL" id="AIW55136.1"/>
    </source>
</evidence>
<dbReference type="SUPFAM" id="SSF117987">
    <property type="entry name" value="CRISPR-associated protein"/>
    <property type="match status" value="2"/>
</dbReference>
<dbReference type="InterPro" id="IPR010179">
    <property type="entry name" value="CRISPR-assoc_prot_Cse3"/>
</dbReference>
<sequence>MTLFTRVTLNPMNPDVRKVVRSPEAVHAVVSAATSGSARPLWRLDGDRLYIVSDQLDTDRLEARLGKPVVNTLDYQLFLDKLQNGETRRFTLTATPVASKGGKRTPLRTPTGMHQWAERKLTQAGTTLDTLDVLNVHATRFNRQGRKLTFHTVEYTGTFTITDRNKLAQAMLAGVGHGKAYGLGLLLLF</sequence>
<organism evidence="1">
    <name type="scientific">Bifidobacterium breve</name>
    <dbReference type="NCBI Taxonomy" id="1685"/>
    <lineage>
        <taxon>Bacteria</taxon>
        <taxon>Bacillati</taxon>
        <taxon>Actinomycetota</taxon>
        <taxon>Actinomycetes</taxon>
        <taxon>Bifidobacteriales</taxon>
        <taxon>Bifidobacteriaceae</taxon>
        <taxon>Bifidobacterium</taxon>
    </lineage>
</organism>
<dbReference type="Gene3D" id="3.30.70.1210">
    <property type="entry name" value="Crispr-associated protein, domain 2"/>
    <property type="match status" value="1"/>
</dbReference>
<dbReference type="NCBIfam" id="TIGR01907">
    <property type="entry name" value="casE_Cse3"/>
    <property type="match status" value="1"/>
</dbReference>
<name>A0A0A0UUG6_BIFBR</name>
<protein>
    <submittedName>
        <fullName evidence="1">CRISPR-associated protein Cas6/Cse3/CasE</fullName>
    </submittedName>
</protein>
<keyword evidence="1" id="KW-0614">Plasmid</keyword>
<dbReference type="AlphaFoldDB" id="A0A0A0UUG6"/>
<reference evidence="1" key="1">
    <citation type="journal article" date="2015" name="Appl. Environ. Microbiol.">
        <title>Discovery of a conjugative megaplasmid in Bifidobacterium breve.</title>
        <authorList>
            <person name="Bottacini F."/>
            <person name="O'Connell Motherway M."/>
            <person name="Casey E."/>
            <person name="McDonnell B."/>
            <person name="Mahony J."/>
            <person name="Ventura M."/>
            <person name="van Sinderen D."/>
        </authorList>
    </citation>
    <scope>NUCLEOTIDE SEQUENCE</scope>
    <source>
        <strain evidence="1">JCM 7017</strain>
        <plasmid evidence="1">megaplasmid pMP7017</plasmid>
    </source>
</reference>
<geneLocation type="plasmid" evidence="1">
    <name>megaplasmid pMP7017</name>
</geneLocation>
<dbReference type="SMART" id="SM01101">
    <property type="entry name" value="CRISPR_assoc"/>
    <property type="match status" value="1"/>
</dbReference>
<dbReference type="Gene3D" id="3.30.70.1200">
    <property type="entry name" value="Crispr-associated protein, domain 1"/>
    <property type="match status" value="1"/>
</dbReference>
<dbReference type="Pfam" id="PF08798">
    <property type="entry name" value="CRISPR_assoc"/>
    <property type="match status" value="1"/>
</dbReference>
<dbReference type="RefSeq" id="WP_052791066.1">
    <property type="nucleotide sequence ID" value="NZ_JBHDYT010000003.1"/>
</dbReference>
<accession>A0A0A0UUG6</accession>